<sequence length="252" mass="27225">MDLDFSSLAPRRGTQPLLGTTFGTSDLSGGAINWSGLWSGIKSFGSNIKHWGNKAWNSSTGQALRQKLKDTDLQGKVVDGIATGIHGALDVARQELDRRLEQQLGPRPTPQPEPSAPPEEDIQDKPTPLPAFKGPVKRPVASELPPDYETTLVQTLEEPPSYEQAVGSAPVPPPRKRPTTRPIAPMVTEVVTPPTQIATTLELPRPSRPTVVTPAPAVVVSRPRYPGAGDWQSKLANVVGAGLRCSRRRRCF</sequence>
<keyword evidence="19" id="KW-1185">Reference proteome</keyword>
<feature type="region of interest" description="Amphipathic alpha-helix essential for membrane lytic activity" evidence="16">
    <location>
        <begin position="31"/>
        <end position="51"/>
    </location>
</feature>
<protein>
    <recommendedName>
        <fullName evidence="16">Pre-protein VI</fullName>
        <shortName evidence="16">pVI</shortName>
    </recommendedName>
    <component>
        <recommendedName>
            <fullName evidence="16">Endosome lysis protein</fullName>
        </recommendedName>
    </component>
    <component>
        <recommendedName>
            <fullName evidence="16">Protease cofactor</fullName>
        </recommendedName>
        <alternativeName>
            <fullName evidence="16">pVI-C</fullName>
        </alternativeName>
    </component>
</protein>
<accession>E7CH41</accession>
<evidence type="ECO:0000256" key="11">
    <source>
        <dbReference type="ARBA" id="ARBA00023099"/>
    </source>
</evidence>
<comment type="miscellaneous">
    <text evidence="16">All late proteins expressed from the major late promoter are produced by alternative splicing and alternative polyadenylation of the same gene giving rise to non-overlapping ORFs. A leader sequence is present in the N-terminus of all these mRNAs and is recognized by the viral shutoff protein to provide expression although conventional translation via ribosome scanning from the cap has been shut off in the host cell.</text>
</comment>
<feature type="region of interest" description="Disordered" evidence="17">
    <location>
        <begin position="103"/>
        <end position="144"/>
    </location>
</feature>
<dbReference type="RefSeq" id="YP_004123746.1">
    <property type="nucleotide sequence ID" value="NC_014899.1"/>
</dbReference>
<feature type="short sequence motif" description="Nuclear export signal" evidence="16">
    <location>
        <begin position="233"/>
        <end position="244"/>
    </location>
</feature>
<comment type="function">
    <text evidence="16">Endosome lysis protein: Structural component of the virion that provides increased stability to the particle shell through its interaction with the core-capsid bridging protein and the hexon-linking protein VIII. Fibers shedding during virus entry into host cell allows the endosome lysis protein to be exposed as a membrane-lytic peptide. Exhibits pH-independent membrane fragmentation activity and probably mediates viral rapid escape from host endosome via organellar membrane lysis. It is not clear if it then remains partially associated with the capsid and involved in the intracellular microtubule-dependent transport of capsid to the nucleus, or if it is lost during endosomal penetration.</text>
</comment>
<evidence type="ECO:0000256" key="15">
    <source>
        <dbReference type="ARBA" id="ARBA00023296"/>
    </source>
</evidence>
<comment type="similarity">
    <text evidence="16">Belongs to the adenoviridae protein VI family.</text>
</comment>
<feature type="region of interest" description="Disordered" evidence="17">
    <location>
        <begin position="160"/>
        <end position="181"/>
    </location>
</feature>
<comment type="subunit">
    <molecule>Endosome lysis protein</molecule>
    <text evidence="16">Interacts (via PPxY motif) with host NEDD4 ubiquitine ligase; this interaction might play a role in virus intracellular transport during entry. Part of a complex composed of the core-capsid bridging protein, the endosome lysis protein VI and the hexon-linking protein VIII; these interactions bridge the virus core to the capsid. Interacts with peripentonal hexons; this interaction stabilizes the capsid by gluing two peripentonal hexons together and joining them with an adjacent group-of-nine hexon.</text>
</comment>
<comment type="subunit">
    <molecule>Protease cofactor</molecule>
    <text evidence="16">Heterodimer with the viral protease; disulfide-linked. Interacts with the viral protease.</text>
</comment>
<dbReference type="EMBL" id="HM049560">
    <property type="protein sequence ID" value="ADR77842.1"/>
    <property type="molecule type" value="Genomic_DNA"/>
</dbReference>
<feature type="short sequence motif" description="PPXY motif" evidence="16">
    <location>
        <begin position="159"/>
        <end position="162"/>
    </location>
</feature>
<evidence type="ECO:0000256" key="17">
    <source>
        <dbReference type="SAM" id="MobiDB-lite"/>
    </source>
</evidence>
<feature type="region of interest" description="Involved in endosomal membrane lysis" evidence="16">
    <location>
        <begin position="33"/>
        <end position="50"/>
    </location>
</feature>
<keyword evidence="16" id="KW-0597">Phosphoprotein</keyword>
<comment type="subcellular location">
    <molecule>Pre-protein VI</molecule>
    <subcellularLocation>
        <location evidence="16">Host nucleus</location>
    </subcellularLocation>
    <subcellularLocation>
        <location evidence="16">Host cytoplasm</location>
    </subcellularLocation>
    <text evidence="16">Shuttles between host cytoplasm and nucleus.</text>
</comment>
<comment type="caution">
    <text evidence="16">Lacks conserved residue(s) required for the propagation of feature annotation.</text>
</comment>
<evidence type="ECO:0000256" key="13">
    <source>
        <dbReference type="ARBA" id="ARBA00023157"/>
    </source>
</evidence>
<keyword evidence="7 16" id="KW-0946">Virion</keyword>
<keyword evidence="14 16" id="KW-1035">Host cytoplasm</keyword>
<dbReference type="GO" id="GO:0030430">
    <property type="term" value="C:host cell cytoplasm"/>
    <property type="evidence" value="ECO:0007669"/>
    <property type="project" value="UniProtKB-SubCell"/>
</dbReference>
<evidence type="ECO:0000313" key="18">
    <source>
        <dbReference type="EMBL" id="ADR77842.1"/>
    </source>
</evidence>
<feature type="chain" id="PRO_5023411198" description="Protease cofactor" evidence="16">
    <location>
        <begin position="242"/>
        <end position="252"/>
    </location>
</feature>
<dbReference type="Proteomes" id="UP000136399">
    <property type="component" value="Segment"/>
</dbReference>
<comment type="subunit">
    <molecule>Pre-protein VI</molecule>
    <text evidence="16">Interacts with hexon protein; this interaction allows nuclear import of hexon trimers and possibly pre-capsid assembly. Interacts (via C-terminal NLS) with importin alpha/beta.</text>
</comment>
<feature type="chain" id="PRO_5023411197" description="Pre-protein VI" evidence="16">
    <location>
        <begin position="1"/>
        <end position="252"/>
    </location>
</feature>
<dbReference type="OrthoDB" id="13512at10239"/>
<keyword evidence="15 16" id="KW-1160">Virus entry into host cell</keyword>
<evidence type="ECO:0000256" key="9">
    <source>
        <dbReference type="ARBA" id="ARBA00022950"/>
    </source>
</evidence>
<dbReference type="GO" id="GO:0046729">
    <property type="term" value="C:viral procapsid"/>
    <property type="evidence" value="ECO:0007669"/>
    <property type="project" value="UniProtKB-UniRule"/>
</dbReference>
<keyword evidence="9 16" id="KW-0118">Viral capsid assembly</keyword>
<dbReference type="GO" id="GO:0019076">
    <property type="term" value="P:viral release from host cell"/>
    <property type="evidence" value="ECO:0007669"/>
    <property type="project" value="UniProtKB-UniRule"/>
</dbReference>
<evidence type="ECO:0000313" key="19">
    <source>
        <dbReference type="Proteomes" id="UP000136399"/>
    </source>
</evidence>
<keyword evidence="8 16" id="KW-0426">Late protein</keyword>
<dbReference type="Pfam" id="PF02993">
    <property type="entry name" value="MCPVI"/>
    <property type="match status" value="1"/>
</dbReference>
<evidence type="ECO:0000256" key="12">
    <source>
        <dbReference type="ARBA" id="ARBA00023120"/>
    </source>
</evidence>
<keyword evidence="3 16" id="KW-0945">Host-virus interaction</keyword>
<dbReference type="InterPro" id="IPR004243">
    <property type="entry name" value="McpVI"/>
</dbReference>
<evidence type="ECO:0000256" key="16">
    <source>
        <dbReference type="HAMAP-Rule" id="MF_04048"/>
    </source>
</evidence>
<comment type="domain">
    <text evidence="16">Late-budding domains (L domains) are short sequence motifs essential for viral particle release. They can occur individually or in close proximity within structural proteins. They interacts with sorting cellular proteins of the multivesicular body (MVB) pathway. Most of these proteins are class E vacuolar protein sorting factors belonging to ESCRT-I, ESCRT-II or ESCRT-III complexes. Minor capsid protein 6 contains one L domain: a PPXY motif which binds to the WW domains of HECT (homologous to E6-AP C-terminus) E3 ubiquitin ligases, like NEDD4. In adenoviruses, this motif seems to play a role in microtubule-dependent intracellular trafficking toward the nucleus during virus entry into host cell and in suppression of DAXX-mediated repression of the immediate early E1A promoter.</text>
</comment>
<comment type="domain">
    <text evidence="16">N-terminal amphipathic alpha-helix domain is essential for the membrane lytic activity.</text>
</comment>
<comment type="induction">
    <text evidence="16">Expressed in the late phase of the viral replicative cycle.</text>
</comment>
<dbReference type="GO" id="GO:0019028">
    <property type="term" value="C:viral capsid"/>
    <property type="evidence" value="ECO:0007669"/>
    <property type="project" value="UniProtKB-UniRule"/>
</dbReference>
<name>E7CH41_9ADEN</name>
<keyword evidence="12 16" id="KW-1176">Cytoplasmic inwards viral transport</keyword>
<dbReference type="HAMAP" id="MF_04048">
    <property type="entry name" value="ADV_CAP6"/>
    <property type="match status" value="1"/>
</dbReference>
<evidence type="ECO:0000256" key="2">
    <source>
        <dbReference type="ARBA" id="ARBA00022562"/>
    </source>
</evidence>
<keyword evidence="4 16" id="KW-1162">Viral penetration into host cytoplasm</keyword>
<feature type="short sequence motif" description="Nuclear export signal" evidence="16">
    <location>
        <begin position="64"/>
        <end position="73"/>
    </location>
</feature>
<feature type="short sequence motif" description="Nuclear localization signal" evidence="16">
    <location>
        <begin position="247"/>
        <end position="250"/>
    </location>
</feature>
<evidence type="ECO:0000256" key="5">
    <source>
        <dbReference type="ARBA" id="ARBA00022612"/>
    </source>
</evidence>
<comment type="function">
    <text evidence="16">Protease cofactor: Cofactor that activates the viral protease. Binds to viral protease in a 1:1 ratio.</text>
</comment>
<feature type="region of interest" description="Binds to importin alpha/beta, involved in hexon nuclear import" evidence="16">
    <location>
        <begin position="242"/>
        <end position="252"/>
    </location>
</feature>
<evidence type="ECO:0000256" key="14">
    <source>
        <dbReference type="ARBA" id="ARBA00023200"/>
    </source>
</evidence>
<dbReference type="GO" id="GO:0039664">
    <property type="term" value="P:lysis of host organelle involved in viral entry into host cell"/>
    <property type="evidence" value="ECO:0007669"/>
    <property type="project" value="UniProtKB-UniRule"/>
</dbReference>
<evidence type="ECO:0000256" key="1">
    <source>
        <dbReference type="ARBA" id="ARBA00022561"/>
    </source>
</evidence>
<keyword evidence="13 16" id="KW-1015">Disulfide bond</keyword>
<feature type="disulfide bond" description="Interchain (with Adenovirus protease)" evidence="16">
    <location>
        <position position="251"/>
    </location>
</feature>
<evidence type="ECO:0000256" key="7">
    <source>
        <dbReference type="ARBA" id="ARBA00022844"/>
    </source>
</evidence>
<organism evidence="18 19">
    <name type="scientific">Murine adenovirus 2</name>
    <dbReference type="NCBI Taxonomy" id="931972"/>
    <lineage>
        <taxon>Viruses</taxon>
        <taxon>Varidnaviria</taxon>
        <taxon>Bamfordvirae</taxon>
        <taxon>Preplasmiviricota</taxon>
        <taxon>Polisuviricotina</taxon>
        <taxon>Pharingeaviricetes</taxon>
        <taxon>Rowavirales</taxon>
        <taxon>Adenoviridae</taxon>
        <taxon>Mastadenovirus</taxon>
        <taxon>Mastadenovirus muris</taxon>
        <taxon>Murine mastadenovirus B</taxon>
    </lineage>
</organism>
<comment type="subcellular location">
    <molecule>Endosome lysis protein</molecule>
    <subcellularLocation>
        <location evidence="16">Virion</location>
    </subcellularLocation>
    <text evidence="16">Associates with the base of each peripentonal hexon on the capsid interior. Present in around 360 copies per virion.</text>
</comment>
<keyword evidence="2 16" id="KW-1048">Host nucleus</keyword>
<feature type="compositionally biased region" description="Pro residues" evidence="17">
    <location>
        <begin position="107"/>
        <end position="117"/>
    </location>
</feature>
<gene>
    <name evidence="16" type="primary">L3</name>
</gene>
<dbReference type="GO" id="GO:0042025">
    <property type="term" value="C:host cell nucleus"/>
    <property type="evidence" value="ECO:0007669"/>
    <property type="project" value="UniProtKB-SubCell"/>
</dbReference>
<feature type="region of interest" description="Interaction with hexon protein" evidence="16">
    <location>
        <begin position="235"/>
        <end position="241"/>
    </location>
</feature>
<evidence type="ECO:0000256" key="6">
    <source>
        <dbReference type="ARBA" id="ARBA00022843"/>
    </source>
</evidence>
<feature type="site" description="Cleavage; by viral protease" evidence="16">
    <location>
        <begin position="30"/>
        <end position="31"/>
    </location>
</feature>
<feature type="region of interest" description="Interaction with hexon protein" evidence="16">
    <location>
        <begin position="45"/>
        <end position="71"/>
    </location>
</feature>
<keyword evidence="10 16" id="KW-1177">Microtubular inwards viral transport</keyword>
<keyword evidence="1 16" id="KW-0167">Capsid protein</keyword>
<feature type="propeptide" id="PRO_5011802514" evidence="16">
    <location>
        <begin position="1"/>
        <end position="30"/>
    </location>
</feature>
<keyword evidence="6 16" id="KW-0832">Ubl conjugation</keyword>
<keyword evidence="11 16" id="KW-1174">Viral penetration via lysis of host organellar membrane</keyword>
<comment type="PTM">
    <text evidence="16">Ubiquitinated by Nedd4 following partial capsid disassembly; which might play a role in intracellular virus movement during entry.</text>
</comment>
<proteinExistence type="evidence at transcript level"/>
<evidence type="ECO:0000256" key="8">
    <source>
        <dbReference type="ARBA" id="ARBA00022921"/>
    </source>
</evidence>
<feature type="site" description="Cleavage; by viral protease" evidence="16">
    <location>
        <begin position="241"/>
        <end position="242"/>
    </location>
</feature>
<reference evidence="18 19" key="1">
    <citation type="journal article" date="2011" name="Virus Res.">
        <title>Genomic and phylogenetic analyses of murine adenovirus 2.</title>
        <authorList>
            <person name="Hemmi S."/>
            <person name="Vidovszky M.Z."/>
            <person name="Ruminska J."/>
            <person name="Ramelli S."/>
            <person name="Decurtins W."/>
            <person name="Greber U.F."/>
            <person name="Harrach B."/>
        </authorList>
    </citation>
    <scope>NUCLEOTIDE SEQUENCE [LARGE SCALE GENOMIC DNA]</scope>
    <source>
        <strain evidence="18">K87</strain>
    </source>
</reference>
<evidence type="ECO:0000256" key="3">
    <source>
        <dbReference type="ARBA" id="ARBA00022581"/>
    </source>
</evidence>
<dbReference type="GO" id="GO:0043657">
    <property type="term" value="C:host cell"/>
    <property type="evidence" value="ECO:0007669"/>
    <property type="project" value="GOC"/>
</dbReference>
<comment type="PTM">
    <text evidence="16">Protease cofactor: Contains the major nuclear import and export signals. Proteolytically removed during virion maturation. The processing of the C-terminus turns the precursor into a mature viral structural protein and abrogates its ability to promote hexon import and act as a potential chaperone protein.</text>
</comment>
<keyword evidence="5 16" id="KW-1188">Viral release from host cell</keyword>
<comment type="function">
    <text evidence="16">Pre-protein VI: During virus assembly, promotes hexon trimers nuclear import through nuclear pore complexes via an importin alpha/beta-dependent mechanism. By analogy to herpesviruses capsid assembly, might act as a chaperone to promote the formation of the icosahedral capsid.</text>
</comment>
<dbReference type="KEGG" id="vg:10100729"/>
<evidence type="ECO:0000256" key="10">
    <source>
        <dbReference type="ARBA" id="ARBA00022952"/>
    </source>
</evidence>
<evidence type="ECO:0000256" key="4">
    <source>
        <dbReference type="ARBA" id="ARBA00022595"/>
    </source>
</evidence>
<dbReference type="GO" id="GO:0075521">
    <property type="term" value="P:microtubule-dependent intracellular transport of viral material towards nucleus"/>
    <property type="evidence" value="ECO:0007669"/>
    <property type="project" value="UniProtKB-UniRule"/>
</dbReference>